<name>A0A9D5C8S8_9LILI</name>
<feature type="domain" description="Peptidase S8/S53" evidence="4">
    <location>
        <begin position="2"/>
        <end position="43"/>
    </location>
</feature>
<dbReference type="GO" id="GO:0004252">
    <property type="term" value="F:serine-type endopeptidase activity"/>
    <property type="evidence" value="ECO:0007669"/>
    <property type="project" value="InterPro"/>
</dbReference>
<organism evidence="6 7">
    <name type="scientific">Dioscorea zingiberensis</name>
    <dbReference type="NCBI Taxonomy" id="325984"/>
    <lineage>
        <taxon>Eukaryota</taxon>
        <taxon>Viridiplantae</taxon>
        <taxon>Streptophyta</taxon>
        <taxon>Embryophyta</taxon>
        <taxon>Tracheophyta</taxon>
        <taxon>Spermatophyta</taxon>
        <taxon>Magnoliopsida</taxon>
        <taxon>Liliopsida</taxon>
        <taxon>Dioscoreales</taxon>
        <taxon>Dioscoreaceae</taxon>
        <taxon>Dioscorea</taxon>
    </lineage>
</organism>
<accession>A0A9D5C8S8</accession>
<evidence type="ECO:0000259" key="4">
    <source>
        <dbReference type="Pfam" id="PF00082"/>
    </source>
</evidence>
<gene>
    <name evidence="6" type="ORF">J5N97_021689</name>
</gene>
<protein>
    <recommendedName>
        <fullName evidence="8">Peptidase S8/S53 domain-containing protein</fullName>
    </recommendedName>
</protein>
<evidence type="ECO:0000313" key="6">
    <source>
        <dbReference type="EMBL" id="KAJ0968812.1"/>
    </source>
</evidence>
<dbReference type="OrthoDB" id="640735at2759"/>
<keyword evidence="7" id="KW-1185">Reference proteome</keyword>
<comment type="caution">
    <text evidence="6">The sequence shown here is derived from an EMBL/GenBank/DDBJ whole genome shotgun (WGS) entry which is preliminary data.</text>
</comment>
<evidence type="ECO:0000256" key="1">
    <source>
        <dbReference type="ARBA" id="ARBA00011073"/>
    </source>
</evidence>
<dbReference type="InterPro" id="IPR045051">
    <property type="entry name" value="SBT"/>
</dbReference>
<feature type="domain" description="Subtilisin-like protease fibronectin type-III" evidence="5">
    <location>
        <begin position="119"/>
        <end position="178"/>
    </location>
</feature>
<evidence type="ECO:0000259" key="5">
    <source>
        <dbReference type="Pfam" id="PF17766"/>
    </source>
</evidence>
<reference evidence="6" key="2">
    <citation type="journal article" date="2022" name="Hortic Res">
        <title>The genome of Dioscorea zingiberensis sheds light on the biosynthesis, origin and evolution of the medicinally important diosgenin saponins.</title>
        <authorList>
            <person name="Li Y."/>
            <person name="Tan C."/>
            <person name="Li Z."/>
            <person name="Guo J."/>
            <person name="Li S."/>
            <person name="Chen X."/>
            <person name="Wang C."/>
            <person name="Dai X."/>
            <person name="Yang H."/>
            <person name="Song W."/>
            <person name="Hou L."/>
            <person name="Xu J."/>
            <person name="Tong Z."/>
            <person name="Xu A."/>
            <person name="Yuan X."/>
            <person name="Wang W."/>
            <person name="Yang Q."/>
            <person name="Chen L."/>
            <person name="Sun Z."/>
            <person name="Wang K."/>
            <person name="Pan B."/>
            <person name="Chen J."/>
            <person name="Bao Y."/>
            <person name="Liu F."/>
            <person name="Qi X."/>
            <person name="Gang D.R."/>
            <person name="Wen J."/>
            <person name="Li J."/>
        </authorList>
    </citation>
    <scope>NUCLEOTIDE SEQUENCE</scope>
    <source>
        <strain evidence="6">Dzin_1.0</strain>
    </source>
</reference>
<evidence type="ECO:0000313" key="7">
    <source>
        <dbReference type="Proteomes" id="UP001085076"/>
    </source>
</evidence>
<dbReference type="SUPFAM" id="SSF52743">
    <property type="entry name" value="Subtilisin-like"/>
    <property type="match status" value="1"/>
</dbReference>
<reference evidence="6" key="1">
    <citation type="submission" date="2021-03" db="EMBL/GenBank/DDBJ databases">
        <authorList>
            <person name="Li Z."/>
            <person name="Yang C."/>
        </authorList>
    </citation>
    <scope>NUCLEOTIDE SEQUENCE</scope>
    <source>
        <strain evidence="6">Dzin_1.0</strain>
        <tissue evidence="6">Leaf</tissue>
    </source>
</reference>
<evidence type="ECO:0000256" key="3">
    <source>
        <dbReference type="PROSITE-ProRule" id="PRU01240"/>
    </source>
</evidence>
<evidence type="ECO:0000256" key="2">
    <source>
        <dbReference type="ARBA" id="ARBA00022729"/>
    </source>
</evidence>
<dbReference type="Gene3D" id="2.60.40.2310">
    <property type="match status" value="1"/>
</dbReference>
<dbReference type="Pfam" id="PF00082">
    <property type="entry name" value="Peptidase_S8"/>
    <property type="match status" value="1"/>
</dbReference>
<dbReference type="GO" id="GO:0006508">
    <property type="term" value="P:proteolysis"/>
    <property type="evidence" value="ECO:0007669"/>
    <property type="project" value="InterPro"/>
</dbReference>
<comment type="similarity">
    <text evidence="1 3">Belongs to the peptidase S8 family.</text>
</comment>
<dbReference type="InterPro" id="IPR000209">
    <property type="entry name" value="Peptidase_S8/S53_dom"/>
</dbReference>
<comment type="caution">
    <text evidence="3">Lacks conserved residue(s) required for the propagation of feature annotation.</text>
</comment>
<dbReference type="PROSITE" id="PS51892">
    <property type="entry name" value="SUBTILASE"/>
    <property type="match status" value="1"/>
</dbReference>
<dbReference type="AlphaFoldDB" id="A0A9D5C8S8"/>
<proteinExistence type="inferred from homology"/>
<keyword evidence="2" id="KW-0732">Signal</keyword>
<dbReference type="Proteomes" id="UP001085076">
    <property type="component" value="Miscellaneous, Linkage group lg06"/>
</dbReference>
<dbReference type="PANTHER" id="PTHR10795">
    <property type="entry name" value="PROPROTEIN CONVERTASE SUBTILISIN/KEXIN"/>
    <property type="match status" value="1"/>
</dbReference>
<dbReference type="InterPro" id="IPR041469">
    <property type="entry name" value="Subtilisin-like_FN3"/>
</dbReference>
<dbReference type="Pfam" id="PF17766">
    <property type="entry name" value="fn3_6"/>
    <property type="match status" value="1"/>
</dbReference>
<dbReference type="Gene3D" id="3.40.50.200">
    <property type="entry name" value="Peptidase S8/S53 domain"/>
    <property type="match status" value="1"/>
</dbReference>
<evidence type="ECO:0008006" key="8">
    <source>
        <dbReference type="Google" id="ProtNLM"/>
    </source>
</evidence>
<dbReference type="InterPro" id="IPR036852">
    <property type="entry name" value="Peptidase_S8/S53_dom_sf"/>
</dbReference>
<dbReference type="EMBL" id="JAGGNH010000006">
    <property type="protein sequence ID" value="KAJ0968812.1"/>
    <property type="molecule type" value="Genomic_DNA"/>
</dbReference>
<sequence length="178" mass="19865">MCGTSTSTPNLNGIATLVKQRHPDWSPAAIKSAIMTTSMITVHDRKPIMNEQLHPANSFMMEANQVNPYKAFDPGLVFHVDHKEYIALLCGMEYKDKDVSLIVGENIQCSKIHSISQSKLNYPTIVLSMKQCVKVNRTVNNVGKAMSTCKLEIDMPDEGMVKVVPNVLKFNKLNEKQS</sequence>